<reference evidence="1 2" key="1">
    <citation type="journal article" date="2011" name="Science">
        <title>Comparative functional genomics of the fission yeasts.</title>
        <authorList>
            <person name="Rhind N."/>
            <person name="Chen Z."/>
            <person name="Yassour M."/>
            <person name="Thompson D.A."/>
            <person name="Haas B.J."/>
            <person name="Habib N."/>
            <person name="Wapinski I."/>
            <person name="Roy S."/>
            <person name="Lin M.F."/>
            <person name="Heiman D.I."/>
            <person name="Young S.K."/>
            <person name="Furuya K."/>
            <person name="Guo Y."/>
            <person name="Pidoux A."/>
            <person name="Chen H.M."/>
            <person name="Robbertse B."/>
            <person name="Goldberg J.M."/>
            <person name="Aoki K."/>
            <person name="Bayne E.H."/>
            <person name="Berlin A.M."/>
            <person name="Desjardins C.A."/>
            <person name="Dobbs E."/>
            <person name="Dukaj L."/>
            <person name="Fan L."/>
            <person name="FitzGerald M.G."/>
            <person name="French C."/>
            <person name="Gujja S."/>
            <person name="Hansen K."/>
            <person name="Keifenheim D."/>
            <person name="Levin J.Z."/>
            <person name="Mosher R.A."/>
            <person name="Mueller C.A."/>
            <person name="Pfiffner J."/>
            <person name="Priest M."/>
            <person name="Russ C."/>
            <person name="Smialowska A."/>
            <person name="Swoboda P."/>
            <person name="Sykes S.M."/>
            <person name="Vaughn M."/>
            <person name="Vengrova S."/>
            <person name="Yoder R."/>
            <person name="Zeng Q."/>
            <person name="Allshire R."/>
            <person name="Baulcombe D."/>
            <person name="Birren B.W."/>
            <person name="Brown W."/>
            <person name="Ekwall K."/>
            <person name="Kellis M."/>
            <person name="Leatherwood J."/>
            <person name="Levin H."/>
            <person name="Margalit H."/>
            <person name="Martienssen R."/>
            <person name="Nieduszynski C.A."/>
            <person name="Spatafora J.W."/>
            <person name="Friedman N."/>
            <person name="Dalgaard J.Z."/>
            <person name="Baumann P."/>
            <person name="Niki H."/>
            <person name="Regev A."/>
            <person name="Nusbaum C."/>
        </authorList>
    </citation>
    <scope>NUCLEOTIDE SEQUENCE [LARGE SCALE GENOMIC DNA]</scope>
    <source>
        <strain evidence="2">OY26 / ATCC MYA-4695 / CBS 11777 / NBRC 106824 / NRRL Y48691</strain>
    </source>
</reference>
<dbReference type="OrthoDB" id="10303355at2759"/>
<dbReference type="AlphaFoldDB" id="S9VZD1"/>
<evidence type="ECO:0000313" key="1">
    <source>
        <dbReference type="EMBL" id="EPY51549.1"/>
    </source>
</evidence>
<organism evidence="1 2">
    <name type="scientific">Schizosaccharomyces cryophilus (strain OY26 / ATCC MYA-4695 / CBS 11777 / NBRC 106824 / NRRL Y48691)</name>
    <name type="common">Fission yeast</name>
    <dbReference type="NCBI Taxonomy" id="653667"/>
    <lineage>
        <taxon>Eukaryota</taxon>
        <taxon>Fungi</taxon>
        <taxon>Dikarya</taxon>
        <taxon>Ascomycota</taxon>
        <taxon>Taphrinomycotina</taxon>
        <taxon>Schizosaccharomycetes</taxon>
        <taxon>Schizosaccharomycetales</taxon>
        <taxon>Schizosaccharomycetaceae</taxon>
        <taxon>Schizosaccharomyces</taxon>
    </lineage>
</organism>
<dbReference type="Proteomes" id="UP000015464">
    <property type="component" value="Unassembled WGS sequence"/>
</dbReference>
<dbReference type="EMBL" id="KE546991">
    <property type="protein sequence ID" value="EPY51549.1"/>
    <property type="molecule type" value="Genomic_DNA"/>
</dbReference>
<accession>S9VZD1</accession>
<protein>
    <submittedName>
        <fullName evidence="1">Uncharacterized protein</fullName>
    </submittedName>
</protein>
<dbReference type="HOGENOM" id="CLU_2224730_0_0_1"/>
<dbReference type="GeneID" id="25039365"/>
<evidence type="ECO:0000313" key="2">
    <source>
        <dbReference type="Proteomes" id="UP000015464"/>
    </source>
</evidence>
<dbReference type="OMA" id="CDRCTRP"/>
<gene>
    <name evidence="1" type="ORF">SPOG_05373</name>
</gene>
<name>S9VZD1_SCHCR</name>
<sequence>MKRCREESACLEMNTKKNKNQMDLKTFVGLFFMHDDRSKDTTGLMFSEKVNFVTNGDETSCEGPCDFCEKSTLLHDCDRCTRPVCRNCSTLVYMKEQTKARCLDCF</sequence>
<dbReference type="RefSeq" id="XP_013024141.1">
    <property type="nucleotide sequence ID" value="XM_013168687.1"/>
</dbReference>
<keyword evidence="2" id="KW-1185">Reference proteome</keyword>
<proteinExistence type="predicted"/>